<evidence type="ECO:0000256" key="8">
    <source>
        <dbReference type="ARBA" id="ARBA00022989"/>
    </source>
</evidence>
<dbReference type="GO" id="GO:0022857">
    <property type="term" value="F:transmembrane transporter activity"/>
    <property type="evidence" value="ECO:0007669"/>
    <property type="project" value="InterPro"/>
</dbReference>
<feature type="transmembrane region" description="Helical" evidence="10">
    <location>
        <begin position="234"/>
        <end position="256"/>
    </location>
</feature>
<dbReference type="GO" id="GO:0043190">
    <property type="term" value="C:ATP-binding cassette (ABC) transporter complex"/>
    <property type="evidence" value="ECO:0007669"/>
    <property type="project" value="InterPro"/>
</dbReference>
<feature type="domain" description="ABC transmembrane type-1" evidence="11">
    <location>
        <begin position="66"/>
        <end position="253"/>
    </location>
</feature>
<feature type="transmembrane region" description="Helical" evidence="10">
    <location>
        <begin position="114"/>
        <end position="144"/>
    </location>
</feature>
<dbReference type="CDD" id="cd06261">
    <property type="entry name" value="TM_PBP2"/>
    <property type="match status" value="1"/>
</dbReference>
<dbReference type="Proteomes" id="UP000198324">
    <property type="component" value="Unassembled WGS sequence"/>
</dbReference>
<dbReference type="GO" id="GO:0006865">
    <property type="term" value="P:amino acid transport"/>
    <property type="evidence" value="ECO:0007669"/>
    <property type="project" value="UniProtKB-KW"/>
</dbReference>
<protein>
    <submittedName>
        <fullName evidence="12">Amino acid ABC transporter membrane protein 1, PAAT family</fullName>
    </submittedName>
</protein>
<evidence type="ECO:0000256" key="4">
    <source>
        <dbReference type="ARBA" id="ARBA00022448"/>
    </source>
</evidence>
<dbReference type="InterPro" id="IPR010065">
    <property type="entry name" value="AA_ABC_transptr_permease_3TM"/>
</dbReference>
<evidence type="ECO:0000256" key="10">
    <source>
        <dbReference type="RuleBase" id="RU363032"/>
    </source>
</evidence>
<dbReference type="SUPFAM" id="SSF161098">
    <property type="entry name" value="MetI-like"/>
    <property type="match status" value="1"/>
</dbReference>
<evidence type="ECO:0000259" key="11">
    <source>
        <dbReference type="PROSITE" id="PS50928"/>
    </source>
</evidence>
<comment type="function">
    <text evidence="1">Part of the binding-protein-dependent transport system for glutamine; probably responsible for the translocation of the substrate across the membrane.</text>
</comment>
<keyword evidence="13" id="KW-1185">Reference proteome</keyword>
<dbReference type="InterPro" id="IPR043429">
    <property type="entry name" value="ArtM/GltK/GlnP/TcyL/YhdX-like"/>
</dbReference>
<keyword evidence="8 10" id="KW-1133">Transmembrane helix</keyword>
<dbReference type="PANTHER" id="PTHR30614">
    <property type="entry name" value="MEMBRANE COMPONENT OF AMINO ACID ABC TRANSPORTER"/>
    <property type="match status" value="1"/>
</dbReference>
<dbReference type="InterPro" id="IPR000515">
    <property type="entry name" value="MetI-like"/>
</dbReference>
<dbReference type="RefSeq" id="WP_089273165.1">
    <property type="nucleotide sequence ID" value="NZ_FZOC01000002.1"/>
</dbReference>
<keyword evidence="7" id="KW-0029">Amino-acid transport</keyword>
<dbReference type="Gene3D" id="1.10.3720.10">
    <property type="entry name" value="MetI-like"/>
    <property type="match status" value="1"/>
</dbReference>
<evidence type="ECO:0000256" key="5">
    <source>
        <dbReference type="ARBA" id="ARBA00022475"/>
    </source>
</evidence>
<evidence type="ECO:0000256" key="7">
    <source>
        <dbReference type="ARBA" id="ARBA00022970"/>
    </source>
</evidence>
<dbReference type="PROSITE" id="PS50928">
    <property type="entry name" value="ABC_TM1"/>
    <property type="match status" value="1"/>
</dbReference>
<evidence type="ECO:0000256" key="2">
    <source>
        <dbReference type="ARBA" id="ARBA00004429"/>
    </source>
</evidence>
<sequence>MSDPAPAAGPPWAAVKDWLGFLLAAAAALWLLARGAESLGYNWQWYRVPPFLITPAGSPGPLLQGLAVTVTLAVFSALGALGLGALAATLALSGSLAGRWLSRAYVEAIRNTPLIIQLIFLYFVIGPVLGLDALACAVLGLALFEGAYVAEILRAGVQAIEHGQWDAARSLGMTCAQAYRLVILPQAVRRVLPPLASQGVSLVKDSSLASVIAIAELTLRGGEIVAETFLSFEIWFTVAALYWIVTTGFSALASGLERRLAHPT</sequence>
<accession>A0A238ZD64</accession>
<gene>
    <name evidence="12" type="ORF">SAMN04488503_1440</name>
</gene>
<comment type="subcellular location">
    <subcellularLocation>
        <location evidence="2">Cell inner membrane</location>
        <topology evidence="2">Multi-pass membrane protein</topology>
    </subcellularLocation>
    <subcellularLocation>
        <location evidence="10">Cell membrane</location>
        <topology evidence="10">Multi-pass membrane protein</topology>
    </subcellularLocation>
</comment>
<keyword evidence="4 10" id="KW-0813">Transport</keyword>
<evidence type="ECO:0000256" key="9">
    <source>
        <dbReference type="ARBA" id="ARBA00023136"/>
    </source>
</evidence>
<dbReference type="InterPro" id="IPR035906">
    <property type="entry name" value="MetI-like_sf"/>
</dbReference>
<keyword evidence="9 10" id="KW-0472">Membrane</keyword>
<evidence type="ECO:0000313" key="12">
    <source>
        <dbReference type="EMBL" id="SNR81220.1"/>
    </source>
</evidence>
<dbReference type="AlphaFoldDB" id="A0A238ZD64"/>
<proteinExistence type="inferred from homology"/>
<dbReference type="PANTHER" id="PTHR30614:SF20">
    <property type="entry name" value="GLUTAMINE TRANSPORT SYSTEM PERMEASE PROTEIN GLNP"/>
    <property type="match status" value="1"/>
</dbReference>
<keyword evidence="5" id="KW-1003">Cell membrane</keyword>
<feature type="transmembrane region" description="Helical" evidence="10">
    <location>
        <begin position="62"/>
        <end position="93"/>
    </location>
</feature>
<evidence type="ECO:0000256" key="1">
    <source>
        <dbReference type="ARBA" id="ARBA00003159"/>
    </source>
</evidence>
<dbReference type="OrthoDB" id="5470298at2"/>
<name>A0A238ZD64_9BACT</name>
<dbReference type="Pfam" id="PF00528">
    <property type="entry name" value="BPD_transp_1"/>
    <property type="match status" value="1"/>
</dbReference>
<organism evidence="12 13">
    <name type="scientific">Humidesulfovibrio mexicanus</name>
    <dbReference type="NCBI Taxonomy" id="147047"/>
    <lineage>
        <taxon>Bacteria</taxon>
        <taxon>Pseudomonadati</taxon>
        <taxon>Thermodesulfobacteriota</taxon>
        <taxon>Desulfovibrionia</taxon>
        <taxon>Desulfovibrionales</taxon>
        <taxon>Desulfovibrionaceae</taxon>
        <taxon>Humidesulfovibrio</taxon>
    </lineage>
</organism>
<evidence type="ECO:0000256" key="3">
    <source>
        <dbReference type="ARBA" id="ARBA00010072"/>
    </source>
</evidence>
<evidence type="ECO:0000256" key="6">
    <source>
        <dbReference type="ARBA" id="ARBA00022692"/>
    </source>
</evidence>
<evidence type="ECO:0000313" key="13">
    <source>
        <dbReference type="Proteomes" id="UP000198324"/>
    </source>
</evidence>
<dbReference type="NCBIfam" id="TIGR01726">
    <property type="entry name" value="HEQRo_perm_3TM"/>
    <property type="match status" value="1"/>
</dbReference>
<keyword evidence="6 10" id="KW-0812">Transmembrane</keyword>
<reference evidence="12 13" key="1">
    <citation type="submission" date="2017-06" db="EMBL/GenBank/DDBJ databases">
        <authorList>
            <person name="Kim H.J."/>
            <person name="Triplett B.A."/>
        </authorList>
    </citation>
    <scope>NUCLEOTIDE SEQUENCE [LARGE SCALE GENOMIC DNA]</scope>
    <source>
        <strain evidence="12 13">DSM 13116</strain>
    </source>
</reference>
<comment type="similarity">
    <text evidence="3">Belongs to the binding-protein-dependent transport system permease family. HisMQ subfamily.</text>
</comment>
<dbReference type="EMBL" id="FZOC01000002">
    <property type="protein sequence ID" value="SNR81220.1"/>
    <property type="molecule type" value="Genomic_DNA"/>
</dbReference>